<evidence type="ECO:0000256" key="1">
    <source>
        <dbReference type="SAM" id="MobiDB-lite"/>
    </source>
</evidence>
<evidence type="ECO:0008006" key="5">
    <source>
        <dbReference type="Google" id="ProtNLM"/>
    </source>
</evidence>
<name>I0IJF9_PHYMF</name>
<keyword evidence="2" id="KW-0732">Signal</keyword>
<reference evidence="3 4" key="1">
    <citation type="submission" date="2012-02" db="EMBL/GenBank/DDBJ databases">
        <title>Complete genome sequence of Phycisphaera mikurensis NBRC 102666.</title>
        <authorList>
            <person name="Ankai A."/>
            <person name="Hosoyama A."/>
            <person name="Terui Y."/>
            <person name="Sekine M."/>
            <person name="Fukai R."/>
            <person name="Kato Y."/>
            <person name="Nakamura S."/>
            <person name="Yamada-Narita S."/>
            <person name="Kawakoshi A."/>
            <person name="Fukunaga Y."/>
            <person name="Yamazaki S."/>
            <person name="Fujita N."/>
        </authorList>
    </citation>
    <scope>NUCLEOTIDE SEQUENCE [LARGE SCALE GENOMIC DNA]</scope>
    <source>
        <strain evidence="4">NBRC 102666 / KCTC 22515 / FYK2301M01</strain>
        <plasmid evidence="3 4">pPSMK1</plasmid>
    </source>
</reference>
<keyword evidence="3" id="KW-0614">Plasmid</keyword>
<sequence length="167" mass="16374">MARSFSAAALTVALLLPGCANRLPEDSAIAGSQVGNPDAAVAPLPPRTDTPAVKRADPAPGDAGRSGVAHTDASPGGAAPLVRLPGEPAPLSGDHDGMAGMAGMQHDEQSNPGTASAEASAPEEAAAAGPPTALEATGAWVRVMHPEAATGVPGNSTECGMTFIPKD</sequence>
<geneLocation type="plasmid" evidence="3 4">
    <name>pPSMK1</name>
</geneLocation>
<evidence type="ECO:0000313" key="4">
    <source>
        <dbReference type="Proteomes" id="UP000007881"/>
    </source>
</evidence>
<feature type="compositionally biased region" description="Low complexity" evidence="1">
    <location>
        <begin position="112"/>
        <end position="130"/>
    </location>
</feature>
<keyword evidence="4" id="KW-1185">Reference proteome</keyword>
<proteinExistence type="predicted"/>
<dbReference type="Proteomes" id="UP000007881">
    <property type="component" value="Plasmid pPSMK1"/>
</dbReference>
<dbReference type="RefSeq" id="WP_014438600.1">
    <property type="nucleotide sequence ID" value="NC_017081.1"/>
</dbReference>
<feature type="chain" id="PRO_5003628886" description="Lipoprotein" evidence="2">
    <location>
        <begin position="23"/>
        <end position="167"/>
    </location>
</feature>
<organism evidence="3 4">
    <name type="scientific">Phycisphaera mikurensis (strain NBRC 102666 / KCTC 22515 / FYK2301M01)</name>
    <dbReference type="NCBI Taxonomy" id="1142394"/>
    <lineage>
        <taxon>Bacteria</taxon>
        <taxon>Pseudomonadati</taxon>
        <taxon>Planctomycetota</taxon>
        <taxon>Phycisphaerae</taxon>
        <taxon>Phycisphaerales</taxon>
        <taxon>Phycisphaeraceae</taxon>
        <taxon>Phycisphaera</taxon>
    </lineage>
</organism>
<feature type="signal peptide" evidence="2">
    <location>
        <begin position="1"/>
        <end position="22"/>
    </location>
</feature>
<gene>
    <name evidence="3" type="ordered locus">PSMK_p00350</name>
</gene>
<dbReference type="EMBL" id="AP012339">
    <property type="protein sequence ID" value="BAM05397.1"/>
    <property type="molecule type" value="Genomic_DNA"/>
</dbReference>
<dbReference type="HOGENOM" id="CLU_1593040_0_0_0"/>
<feature type="region of interest" description="Disordered" evidence="1">
    <location>
        <begin position="30"/>
        <end position="130"/>
    </location>
</feature>
<accession>I0IJF9</accession>
<protein>
    <recommendedName>
        <fullName evidence="5">Lipoprotein</fullName>
    </recommendedName>
</protein>
<evidence type="ECO:0000313" key="3">
    <source>
        <dbReference type="EMBL" id="BAM05397.1"/>
    </source>
</evidence>
<dbReference type="AlphaFoldDB" id="I0IJF9"/>
<evidence type="ECO:0000256" key="2">
    <source>
        <dbReference type="SAM" id="SignalP"/>
    </source>
</evidence>
<dbReference type="KEGG" id="phm:PSMK_p00350"/>